<keyword evidence="3" id="KW-1185">Reference proteome</keyword>
<organism evidence="2 3">
    <name type="scientific">Erwinia phage Wellington</name>
    <dbReference type="NCBI Taxonomy" id="2267653"/>
    <lineage>
        <taxon>Viruses</taxon>
        <taxon>Duplodnaviria</taxon>
        <taxon>Heunggongvirae</taxon>
        <taxon>Uroviricota</taxon>
        <taxon>Caudoviricetes</taxon>
        <taxon>Chimalliviridae</taxon>
        <taxon>Wellingtonvirus</taxon>
        <taxon>Wellingtonvirus wellington</taxon>
    </lineage>
</organism>
<name>A0A345BLL8_9CAUD</name>
<feature type="region of interest" description="Disordered" evidence="1">
    <location>
        <begin position="100"/>
        <end position="120"/>
    </location>
</feature>
<feature type="compositionally biased region" description="Basic and acidic residues" evidence="1">
    <location>
        <begin position="1"/>
        <end position="12"/>
    </location>
</feature>
<feature type="compositionally biased region" description="Basic residues" evidence="1">
    <location>
        <begin position="108"/>
        <end position="120"/>
    </location>
</feature>
<gene>
    <name evidence="2" type="ORF">WELLINGTON_213</name>
</gene>
<dbReference type="EMBL" id="MH426724">
    <property type="protein sequence ID" value="AXF51339.1"/>
    <property type="molecule type" value="Genomic_DNA"/>
</dbReference>
<accession>A0A345BLL8</accession>
<feature type="region of interest" description="Disordered" evidence="1">
    <location>
        <begin position="1"/>
        <end position="29"/>
    </location>
</feature>
<proteinExistence type="predicted"/>
<evidence type="ECO:0000256" key="1">
    <source>
        <dbReference type="SAM" id="MobiDB-lite"/>
    </source>
</evidence>
<reference evidence="3" key="1">
    <citation type="submission" date="2018-06" db="EMBL/GenBank/DDBJ databases">
        <authorList>
            <person name="Sharma R."/>
            <person name="James B."/>
            <person name="Berg J.A."/>
            <person name="Breakwell D.P."/>
            <person name="Hope S."/>
            <person name="Grose J.H."/>
        </authorList>
    </citation>
    <scope>NUCLEOTIDE SEQUENCE [LARGE SCALE GENOMIC DNA]</scope>
</reference>
<protein>
    <submittedName>
        <fullName evidence="2">Uncharacterized protein</fullName>
    </submittedName>
</protein>
<dbReference type="Proteomes" id="UP000258581">
    <property type="component" value="Segment"/>
</dbReference>
<sequence length="120" mass="13626">MRLCRTDVERSRSRSSSNQRRTPNECGAMGEGNFAVRGLGLPTRWRGDVADEPLDEREVVVVGMGYIGLVGSRLRPDPASGFPFAQEAEVMGTRKLARYESGEDWRGTQRRHQANRKYRR</sequence>
<evidence type="ECO:0000313" key="3">
    <source>
        <dbReference type="Proteomes" id="UP000258581"/>
    </source>
</evidence>
<evidence type="ECO:0000313" key="2">
    <source>
        <dbReference type="EMBL" id="AXF51339.1"/>
    </source>
</evidence>